<evidence type="ECO:0000313" key="1">
    <source>
        <dbReference type="EMBL" id="EFH88608.1"/>
    </source>
</evidence>
<name>D6TFC8_KTERA</name>
<evidence type="ECO:0000313" key="2">
    <source>
        <dbReference type="Proteomes" id="UP000004508"/>
    </source>
</evidence>
<reference evidence="1 2" key="1">
    <citation type="journal article" date="2011" name="Stand. Genomic Sci.">
        <title>Non-contiguous finished genome sequence and contextual data of the filamentous soil bacterium Ktedonobacter racemifer type strain (SOSP1-21).</title>
        <authorList>
            <person name="Chang Y.J."/>
            <person name="Land M."/>
            <person name="Hauser L."/>
            <person name="Chertkov O."/>
            <person name="Del Rio T.G."/>
            <person name="Nolan M."/>
            <person name="Copeland A."/>
            <person name="Tice H."/>
            <person name="Cheng J.F."/>
            <person name="Lucas S."/>
            <person name="Han C."/>
            <person name="Goodwin L."/>
            <person name="Pitluck S."/>
            <person name="Ivanova N."/>
            <person name="Ovchinikova G."/>
            <person name="Pati A."/>
            <person name="Chen A."/>
            <person name="Palaniappan K."/>
            <person name="Mavromatis K."/>
            <person name="Liolios K."/>
            <person name="Brettin T."/>
            <person name="Fiebig A."/>
            <person name="Rohde M."/>
            <person name="Abt B."/>
            <person name="Goker M."/>
            <person name="Detter J.C."/>
            <person name="Woyke T."/>
            <person name="Bristow J."/>
            <person name="Eisen J.A."/>
            <person name="Markowitz V."/>
            <person name="Hugenholtz P."/>
            <person name="Kyrpides N.C."/>
            <person name="Klenk H.P."/>
            <person name="Lapidus A."/>
        </authorList>
    </citation>
    <scope>NUCLEOTIDE SEQUENCE [LARGE SCALE GENOMIC DNA]</scope>
    <source>
        <strain evidence="2">DSM 44963</strain>
    </source>
</reference>
<comment type="caution">
    <text evidence="1">The sequence shown here is derived from an EMBL/GenBank/DDBJ whole genome shotgun (WGS) entry which is preliminary data.</text>
</comment>
<organism evidence="1 2">
    <name type="scientific">Ktedonobacter racemifer DSM 44963</name>
    <dbReference type="NCBI Taxonomy" id="485913"/>
    <lineage>
        <taxon>Bacteria</taxon>
        <taxon>Bacillati</taxon>
        <taxon>Chloroflexota</taxon>
        <taxon>Ktedonobacteria</taxon>
        <taxon>Ktedonobacterales</taxon>
        <taxon>Ktedonobacteraceae</taxon>
        <taxon>Ktedonobacter</taxon>
    </lineage>
</organism>
<dbReference type="AlphaFoldDB" id="D6TFC8"/>
<accession>D6TFC8</accession>
<keyword evidence="2" id="KW-1185">Reference proteome</keyword>
<proteinExistence type="predicted"/>
<protein>
    <submittedName>
        <fullName evidence="1">Uncharacterized protein</fullName>
    </submittedName>
</protein>
<gene>
    <name evidence="1" type="ORF">Krac_10084</name>
</gene>
<dbReference type="STRING" id="485913.Krac_10084"/>
<dbReference type="EMBL" id="ADVG01000001">
    <property type="protein sequence ID" value="EFH88608.1"/>
    <property type="molecule type" value="Genomic_DNA"/>
</dbReference>
<dbReference type="Proteomes" id="UP000004508">
    <property type="component" value="Unassembled WGS sequence"/>
</dbReference>
<dbReference type="InParanoid" id="D6TFC8"/>
<sequence length="131" mass="15901">MFSLPPLHDERTFFYKKLRIVTLLHGKEHSSYFYQNITHPLFSSKCKQYPQSNYFNYKYFPSRQYLTYVLTETYIEQQILSPYAYDNCLLKNCFKTILGFILLFAQMLQFLQFLINCMLTDNPVLYSYWES</sequence>